<evidence type="ECO:0000256" key="9">
    <source>
        <dbReference type="RuleBase" id="RU003660"/>
    </source>
</evidence>
<dbReference type="FunFam" id="3.30.1490.10:FF:000001">
    <property type="entry name" value="30S ribosomal protein S8"/>
    <property type="match status" value="1"/>
</dbReference>
<protein>
    <recommendedName>
        <fullName evidence="6 8">Small ribosomal subunit protein uS8</fullName>
    </recommendedName>
</protein>
<dbReference type="GO" id="GO:0005737">
    <property type="term" value="C:cytoplasm"/>
    <property type="evidence" value="ECO:0007669"/>
    <property type="project" value="UniProtKB-ARBA"/>
</dbReference>
<dbReference type="InterPro" id="IPR035987">
    <property type="entry name" value="Ribosomal_uS8_sf"/>
</dbReference>
<dbReference type="Gene3D" id="3.30.1490.10">
    <property type="match status" value="1"/>
</dbReference>
<dbReference type="InterPro" id="IPR047863">
    <property type="entry name" value="Ribosomal_uS8_CS"/>
</dbReference>
<dbReference type="PROSITE" id="PS00053">
    <property type="entry name" value="RIBOSOMAL_S8"/>
    <property type="match status" value="1"/>
</dbReference>
<dbReference type="FunFam" id="3.30.1370.30:FF:000002">
    <property type="entry name" value="30S ribosomal protein S8"/>
    <property type="match status" value="1"/>
</dbReference>
<dbReference type="AlphaFoldDB" id="A0A1Q9JHT0"/>
<sequence>MTMTDPIADMLTRIRNANSVGHESVEIPASKMKKAIAQILLDEGYIENFEVIDDGVQGTIKVTLKYGANKERVISGIKKISKPGLKVYAKANDVPRVLGGLGIAVISTSSGIISDKKARELGVGGEVICYVW</sequence>
<keyword evidence="11" id="KW-1185">Reference proteome</keyword>
<dbReference type="HAMAP" id="MF_01302_B">
    <property type="entry name" value="Ribosomal_uS8_B"/>
    <property type="match status" value="1"/>
</dbReference>
<comment type="subunit">
    <text evidence="7 8">Part of the 30S ribosomal subunit. Contacts proteins S5 and S12.</text>
</comment>
<evidence type="ECO:0000256" key="2">
    <source>
        <dbReference type="ARBA" id="ARBA00022730"/>
    </source>
</evidence>
<dbReference type="PANTHER" id="PTHR11758">
    <property type="entry name" value="40S RIBOSOMAL PROTEIN S15A"/>
    <property type="match status" value="1"/>
</dbReference>
<dbReference type="RefSeq" id="WP_075712681.1">
    <property type="nucleotide sequence ID" value="NZ_MJIE01000001.1"/>
</dbReference>
<keyword evidence="2 8" id="KW-0699">rRNA-binding</keyword>
<evidence type="ECO:0000256" key="1">
    <source>
        <dbReference type="ARBA" id="ARBA00006471"/>
    </source>
</evidence>
<evidence type="ECO:0000256" key="3">
    <source>
        <dbReference type="ARBA" id="ARBA00022884"/>
    </source>
</evidence>
<organism evidence="10 11">
    <name type="scientific">Hornefia porci</name>
    <dbReference type="NCBI Taxonomy" id="2652292"/>
    <lineage>
        <taxon>Bacteria</taxon>
        <taxon>Bacillati</taxon>
        <taxon>Bacillota</taxon>
        <taxon>Clostridia</taxon>
        <taxon>Peptostreptococcales</taxon>
        <taxon>Anaerovoracaceae</taxon>
        <taxon>Hornefia</taxon>
    </lineage>
</organism>
<dbReference type="STRING" id="1261640.BHK98_06205"/>
<evidence type="ECO:0000256" key="7">
    <source>
        <dbReference type="ARBA" id="ARBA00046740"/>
    </source>
</evidence>
<keyword evidence="4 8" id="KW-0689">Ribosomal protein</keyword>
<keyword evidence="5 8" id="KW-0687">Ribonucleoprotein</keyword>
<dbReference type="OrthoDB" id="9802617at2"/>
<dbReference type="Pfam" id="PF00410">
    <property type="entry name" value="Ribosomal_S8"/>
    <property type="match status" value="1"/>
</dbReference>
<dbReference type="GO" id="GO:1990904">
    <property type="term" value="C:ribonucleoprotein complex"/>
    <property type="evidence" value="ECO:0007669"/>
    <property type="project" value="UniProtKB-KW"/>
</dbReference>
<accession>A0A1Q9JHT0</accession>
<evidence type="ECO:0000313" key="10">
    <source>
        <dbReference type="EMBL" id="OLR55691.1"/>
    </source>
</evidence>
<comment type="similarity">
    <text evidence="1 8 9">Belongs to the universal ribosomal protein uS8 family.</text>
</comment>
<evidence type="ECO:0000256" key="5">
    <source>
        <dbReference type="ARBA" id="ARBA00023274"/>
    </source>
</evidence>
<evidence type="ECO:0000256" key="6">
    <source>
        <dbReference type="ARBA" id="ARBA00035258"/>
    </source>
</evidence>
<dbReference type="GO" id="GO:0006412">
    <property type="term" value="P:translation"/>
    <property type="evidence" value="ECO:0007669"/>
    <property type="project" value="UniProtKB-UniRule"/>
</dbReference>
<dbReference type="InterPro" id="IPR000630">
    <property type="entry name" value="Ribosomal_uS8"/>
</dbReference>
<keyword evidence="3 8" id="KW-0694">RNA-binding</keyword>
<comment type="function">
    <text evidence="8">One of the primary rRNA binding proteins, it binds directly to 16S rRNA central domain where it helps coordinate assembly of the platform of the 30S subunit.</text>
</comment>
<dbReference type="GO" id="GO:0019843">
    <property type="term" value="F:rRNA binding"/>
    <property type="evidence" value="ECO:0007669"/>
    <property type="project" value="UniProtKB-UniRule"/>
</dbReference>
<dbReference type="SUPFAM" id="SSF56047">
    <property type="entry name" value="Ribosomal protein S8"/>
    <property type="match status" value="1"/>
</dbReference>
<dbReference type="GO" id="GO:0005840">
    <property type="term" value="C:ribosome"/>
    <property type="evidence" value="ECO:0007669"/>
    <property type="project" value="UniProtKB-KW"/>
</dbReference>
<dbReference type="Proteomes" id="UP000187404">
    <property type="component" value="Unassembled WGS sequence"/>
</dbReference>
<dbReference type="EMBL" id="MJIE01000001">
    <property type="protein sequence ID" value="OLR55691.1"/>
    <property type="molecule type" value="Genomic_DNA"/>
</dbReference>
<name>A0A1Q9JHT0_9FIRM</name>
<dbReference type="GO" id="GO:0003735">
    <property type="term" value="F:structural constituent of ribosome"/>
    <property type="evidence" value="ECO:0007669"/>
    <property type="project" value="InterPro"/>
</dbReference>
<evidence type="ECO:0000256" key="8">
    <source>
        <dbReference type="HAMAP-Rule" id="MF_01302"/>
    </source>
</evidence>
<proteinExistence type="inferred from homology"/>
<gene>
    <name evidence="8" type="primary">rpsH</name>
    <name evidence="10" type="ORF">BHK98_06205</name>
</gene>
<dbReference type="Gene3D" id="3.30.1370.30">
    <property type="match status" value="1"/>
</dbReference>
<comment type="caution">
    <text evidence="10">The sequence shown here is derived from an EMBL/GenBank/DDBJ whole genome shotgun (WGS) entry which is preliminary data.</text>
</comment>
<evidence type="ECO:0000313" key="11">
    <source>
        <dbReference type="Proteomes" id="UP000187404"/>
    </source>
</evidence>
<evidence type="ECO:0000256" key="4">
    <source>
        <dbReference type="ARBA" id="ARBA00022980"/>
    </source>
</evidence>
<dbReference type="NCBIfam" id="NF001109">
    <property type="entry name" value="PRK00136.1"/>
    <property type="match status" value="1"/>
</dbReference>
<reference evidence="10 11" key="1">
    <citation type="journal article" date="2016" name="Appl. Environ. Microbiol.">
        <title>Function and Phylogeny of Bacterial Butyryl Coenzyme A:Acetate Transferases and Their Diversity in the Proximal Colon of Swine.</title>
        <authorList>
            <person name="Trachsel J."/>
            <person name="Bayles D.O."/>
            <person name="Looft T."/>
            <person name="Levine U.Y."/>
            <person name="Allen H.K."/>
        </authorList>
    </citation>
    <scope>NUCLEOTIDE SEQUENCE [LARGE SCALE GENOMIC DNA]</scope>
    <source>
        <strain evidence="10 11">68-3-10</strain>
    </source>
</reference>